<dbReference type="SMART" id="SM00280">
    <property type="entry name" value="KAZAL"/>
    <property type="match status" value="1"/>
</dbReference>
<dbReference type="InterPro" id="IPR002350">
    <property type="entry name" value="Kazal_dom"/>
</dbReference>
<evidence type="ECO:0000256" key="6">
    <source>
        <dbReference type="ARBA" id="ARBA00022900"/>
    </source>
</evidence>
<keyword evidence="6" id="KW-0722">Serine protease inhibitor</keyword>
<reference evidence="10" key="2">
    <citation type="submission" date="2025-09" db="UniProtKB">
        <authorList>
            <consortium name="Ensembl"/>
        </authorList>
    </citation>
    <scope>IDENTIFICATION</scope>
</reference>
<keyword evidence="8" id="KW-0325">Glycoprotein</keyword>
<dbReference type="Gene3D" id="3.30.60.30">
    <property type="match status" value="1"/>
</dbReference>
<evidence type="ECO:0000313" key="11">
    <source>
        <dbReference type="Proteomes" id="UP000694420"/>
    </source>
</evidence>
<evidence type="ECO:0000256" key="1">
    <source>
        <dbReference type="ARBA" id="ARBA00004613"/>
    </source>
</evidence>
<evidence type="ECO:0000256" key="2">
    <source>
        <dbReference type="ARBA" id="ARBA00019248"/>
    </source>
</evidence>
<evidence type="ECO:0000259" key="9">
    <source>
        <dbReference type="PROSITE" id="PS51465"/>
    </source>
</evidence>
<evidence type="ECO:0000256" key="4">
    <source>
        <dbReference type="ARBA" id="ARBA00022690"/>
    </source>
</evidence>
<evidence type="ECO:0000256" key="8">
    <source>
        <dbReference type="ARBA" id="ARBA00023180"/>
    </source>
</evidence>
<sequence>MKITGIVALLGLVFLSCLSGKFVLLLYYLQIDCKSYLRVKGTCTLDDEPVCSSDGKLYKNKCQLCSALHVGTSPYFGKQQLHHQGYQANCV</sequence>
<name>A0A8C6Z1F6_NOTPE</name>
<keyword evidence="11" id="KW-1185">Reference proteome</keyword>
<organism evidence="10 11">
    <name type="scientific">Nothoprocta perdicaria</name>
    <name type="common">Chilean tinamou</name>
    <name type="synonym">Crypturus perdicarius</name>
    <dbReference type="NCBI Taxonomy" id="30464"/>
    <lineage>
        <taxon>Eukaryota</taxon>
        <taxon>Metazoa</taxon>
        <taxon>Chordata</taxon>
        <taxon>Craniata</taxon>
        <taxon>Vertebrata</taxon>
        <taxon>Euteleostomi</taxon>
        <taxon>Archelosauria</taxon>
        <taxon>Archosauria</taxon>
        <taxon>Dinosauria</taxon>
        <taxon>Saurischia</taxon>
        <taxon>Theropoda</taxon>
        <taxon>Coelurosauria</taxon>
        <taxon>Aves</taxon>
        <taxon>Palaeognathae</taxon>
        <taxon>Tinamiformes</taxon>
        <taxon>Tinamidae</taxon>
        <taxon>Nothoprocta</taxon>
    </lineage>
</organism>
<dbReference type="PROSITE" id="PS00282">
    <property type="entry name" value="KAZAL_1"/>
    <property type="match status" value="1"/>
</dbReference>
<accession>A0A8C6Z1F6</accession>
<evidence type="ECO:0000256" key="3">
    <source>
        <dbReference type="ARBA" id="ARBA00022525"/>
    </source>
</evidence>
<keyword evidence="5" id="KW-0677">Repeat</keyword>
<evidence type="ECO:0000256" key="7">
    <source>
        <dbReference type="ARBA" id="ARBA00023157"/>
    </source>
</evidence>
<dbReference type="GO" id="GO:0005576">
    <property type="term" value="C:extracellular region"/>
    <property type="evidence" value="ECO:0007669"/>
    <property type="project" value="UniProtKB-SubCell"/>
</dbReference>
<dbReference type="PANTHER" id="PTHR47499:SF1">
    <property type="entry name" value="SERINE PROTEASE INHIBITOR KAZAL-TYPE 7"/>
    <property type="match status" value="1"/>
</dbReference>
<feature type="domain" description="Kazal-like" evidence="9">
    <location>
        <begin position="27"/>
        <end position="81"/>
    </location>
</feature>
<dbReference type="Proteomes" id="UP000694420">
    <property type="component" value="Unplaced"/>
</dbReference>
<keyword evidence="3" id="KW-0964">Secreted</keyword>
<dbReference type="GO" id="GO:0004867">
    <property type="term" value="F:serine-type endopeptidase inhibitor activity"/>
    <property type="evidence" value="ECO:0007669"/>
    <property type="project" value="UniProtKB-KW"/>
</dbReference>
<keyword evidence="7" id="KW-1015">Disulfide bond</keyword>
<dbReference type="AlphaFoldDB" id="A0A8C6Z1F6"/>
<comment type="subcellular location">
    <subcellularLocation>
        <location evidence="1">Secreted</location>
    </subcellularLocation>
</comment>
<dbReference type="Ensembl" id="ENSNPET00000006697.1">
    <property type="protein sequence ID" value="ENSNPEP00000006535.1"/>
    <property type="gene ID" value="ENSNPEG00000004945.1"/>
</dbReference>
<dbReference type="InterPro" id="IPR036058">
    <property type="entry name" value="Kazal_dom_sf"/>
</dbReference>
<reference evidence="10" key="1">
    <citation type="submission" date="2025-08" db="UniProtKB">
        <authorList>
            <consortium name="Ensembl"/>
        </authorList>
    </citation>
    <scope>IDENTIFICATION</scope>
</reference>
<dbReference type="PANTHER" id="PTHR47499">
    <property type="entry name" value="SERINE PROTEASE INHIBITOR KAZAL-TYPE 7 SPINK7"/>
    <property type="match status" value="1"/>
</dbReference>
<evidence type="ECO:0000313" key="10">
    <source>
        <dbReference type="Ensembl" id="ENSNPEP00000006535.1"/>
    </source>
</evidence>
<keyword evidence="4" id="KW-0646">Protease inhibitor</keyword>
<dbReference type="InterPro" id="IPR050159">
    <property type="entry name" value="Kazal-type_SerProtInhib"/>
</dbReference>
<evidence type="ECO:0000256" key="5">
    <source>
        <dbReference type="ARBA" id="ARBA00022737"/>
    </source>
</evidence>
<dbReference type="PROSITE" id="PS51257">
    <property type="entry name" value="PROKAR_LIPOPROTEIN"/>
    <property type="match status" value="1"/>
</dbReference>
<protein>
    <recommendedName>
        <fullName evidence="2">Ovomucoid</fullName>
    </recommendedName>
</protein>
<dbReference type="Pfam" id="PF00050">
    <property type="entry name" value="Kazal_1"/>
    <property type="match status" value="1"/>
</dbReference>
<dbReference type="SUPFAM" id="SSF100895">
    <property type="entry name" value="Kazal-type serine protease inhibitors"/>
    <property type="match status" value="1"/>
</dbReference>
<dbReference type="PROSITE" id="PS51465">
    <property type="entry name" value="KAZAL_2"/>
    <property type="match status" value="1"/>
</dbReference>
<proteinExistence type="predicted"/>